<keyword evidence="2" id="KW-0472">Membrane</keyword>
<name>A0ABT0KXX0_9GAMM</name>
<dbReference type="RefSeq" id="WP_188839543.1">
    <property type="nucleotide sequence ID" value="NZ_BMOT01000001.1"/>
</dbReference>
<dbReference type="InterPro" id="IPR021550">
    <property type="entry name" value="DUF2897"/>
</dbReference>
<reference evidence="3 4" key="1">
    <citation type="submission" date="2022-01" db="EMBL/GenBank/DDBJ databases">
        <title>Whole genome-based taxonomy of the Shewanellaceae.</title>
        <authorList>
            <person name="Martin-Rodriguez A.J."/>
        </authorList>
    </citation>
    <scope>NUCLEOTIDE SEQUENCE [LARGE SCALE GENOMIC DNA]</scope>
    <source>
        <strain evidence="3 4">JCM 17801</strain>
    </source>
</reference>
<feature type="compositionally biased region" description="Basic and acidic residues" evidence="1">
    <location>
        <begin position="46"/>
        <end position="59"/>
    </location>
</feature>
<keyword evidence="2" id="KW-0812">Transmembrane</keyword>
<evidence type="ECO:0000256" key="2">
    <source>
        <dbReference type="SAM" id="Phobius"/>
    </source>
</evidence>
<feature type="transmembrane region" description="Helical" evidence="2">
    <location>
        <begin position="6"/>
        <end position="26"/>
    </location>
</feature>
<evidence type="ECO:0000313" key="3">
    <source>
        <dbReference type="EMBL" id="MCL1115846.1"/>
    </source>
</evidence>
<feature type="compositionally biased region" description="Basic and acidic residues" evidence="1">
    <location>
        <begin position="71"/>
        <end position="81"/>
    </location>
</feature>
<evidence type="ECO:0000313" key="4">
    <source>
        <dbReference type="Proteomes" id="UP001203212"/>
    </source>
</evidence>
<keyword evidence="2" id="KW-1133">Transmembrane helix</keyword>
<dbReference type="EMBL" id="JAKILK010000001">
    <property type="protein sequence ID" value="MCL1115846.1"/>
    <property type="molecule type" value="Genomic_DNA"/>
</dbReference>
<feature type="region of interest" description="Disordered" evidence="1">
    <location>
        <begin position="40"/>
        <end position="81"/>
    </location>
</feature>
<accession>A0ABT0KXX0</accession>
<organism evidence="3 4">
    <name type="scientific">Shewanella aestuarii</name>
    <dbReference type="NCBI Taxonomy" id="1028752"/>
    <lineage>
        <taxon>Bacteria</taxon>
        <taxon>Pseudomonadati</taxon>
        <taxon>Pseudomonadota</taxon>
        <taxon>Gammaproteobacteria</taxon>
        <taxon>Alteromonadales</taxon>
        <taxon>Shewanellaceae</taxon>
        <taxon>Shewanella</taxon>
    </lineage>
</organism>
<sequence>MDLSGFEVWIIIGLVVGIIASNLAVLKYSAKFKMPHLGTHKGKSIVSEDGRQASEKQAPDETASEQQSEVNAKDKPSSKVD</sequence>
<keyword evidence="4" id="KW-1185">Reference proteome</keyword>
<comment type="caution">
    <text evidence="3">The sequence shown here is derived from an EMBL/GenBank/DDBJ whole genome shotgun (WGS) entry which is preliminary data.</text>
</comment>
<proteinExistence type="predicted"/>
<protein>
    <submittedName>
        <fullName evidence="3">DUF2897 family protein</fullName>
    </submittedName>
</protein>
<dbReference type="Pfam" id="PF11446">
    <property type="entry name" value="DUF2897"/>
    <property type="match status" value="1"/>
</dbReference>
<gene>
    <name evidence="3" type="ORF">L2689_01110</name>
</gene>
<dbReference type="Proteomes" id="UP001203212">
    <property type="component" value="Unassembled WGS sequence"/>
</dbReference>
<evidence type="ECO:0000256" key="1">
    <source>
        <dbReference type="SAM" id="MobiDB-lite"/>
    </source>
</evidence>